<name>A0AAF1BMZ1_9TREE</name>
<keyword evidence="12" id="KW-1185">Reference proteome</keyword>
<dbReference type="InterPro" id="IPR001461">
    <property type="entry name" value="Aspartic_peptidase_A1"/>
</dbReference>
<feature type="compositionally biased region" description="Gly residues" evidence="8">
    <location>
        <begin position="489"/>
        <end position="506"/>
    </location>
</feature>
<dbReference type="Proteomes" id="UP000827549">
    <property type="component" value="Chromosome 4"/>
</dbReference>
<dbReference type="EMBL" id="CP086717">
    <property type="protein sequence ID" value="WOO82559.1"/>
    <property type="molecule type" value="Genomic_DNA"/>
</dbReference>
<keyword evidence="2 7" id="KW-0645">Protease</keyword>
<dbReference type="PANTHER" id="PTHR47966">
    <property type="entry name" value="BETA-SITE APP-CLEAVING ENZYME, ISOFORM A-RELATED"/>
    <property type="match status" value="1"/>
</dbReference>
<dbReference type="GO" id="GO:0006508">
    <property type="term" value="P:proteolysis"/>
    <property type="evidence" value="ECO:0007669"/>
    <property type="project" value="UniProtKB-KW"/>
</dbReference>
<dbReference type="InterPro" id="IPR033121">
    <property type="entry name" value="PEPTIDASE_A1"/>
</dbReference>
<keyword evidence="3 7" id="KW-0064">Aspartyl protease</keyword>
<evidence type="ECO:0000256" key="3">
    <source>
        <dbReference type="ARBA" id="ARBA00022750"/>
    </source>
</evidence>
<dbReference type="GeneID" id="87809270"/>
<evidence type="ECO:0000259" key="10">
    <source>
        <dbReference type="PROSITE" id="PS51767"/>
    </source>
</evidence>
<dbReference type="Gene3D" id="2.40.70.10">
    <property type="entry name" value="Acid Proteases"/>
    <property type="match status" value="2"/>
</dbReference>
<keyword evidence="4 7" id="KW-0378">Hydrolase</keyword>
<evidence type="ECO:0000256" key="1">
    <source>
        <dbReference type="ARBA" id="ARBA00007447"/>
    </source>
</evidence>
<dbReference type="RefSeq" id="XP_062628591.1">
    <property type="nucleotide sequence ID" value="XM_062772607.1"/>
</dbReference>
<keyword evidence="6" id="KW-1015">Disulfide bond</keyword>
<evidence type="ECO:0000313" key="12">
    <source>
        <dbReference type="Proteomes" id="UP000827549"/>
    </source>
</evidence>
<organism evidence="11 12">
    <name type="scientific">Vanrija pseudolonga</name>
    <dbReference type="NCBI Taxonomy" id="143232"/>
    <lineage>
        <taxon>Eukaryota</taxon>
        <taxon>Fungi</taxon>
        <taxon>Dikarya</taxon>
        <taxon>Basidiomycota</taxon>
        <taxon>Agaricomycotina</taxon>
        <taxon>Tremellomycetes</taxon>
        <taxon>Trichosporonales</taxon>
        <taxon>Trichosporonaceae</taxon>
        <taxon>Vanrija</taxon>
    </lineage>
</organism>
<evidence type="ECO:0000313" key="11">
    <source>
        <dbReference type="EMBL" id="WOO82559.1"/>
    </source>
</evidence>
<feature type="disulfide bond" evidence="6">
    <location>
        <begin position="157"/>
        <end position="162"/>
    </location>
</feature>
<gene>
    <name evidence="11" type="primary">PAG_1</name>
    <name evidence="11" type="ORF">LOC62_04G006043</name>
</gene>
<dbReference type="PROSITE" id="PS51767">
    <property type="entry name" value="PEPTIDASE_A1"/>
    <property type="match status" value="1"/>
</dbReference>
<evidence type="ECO:0000256" key="6">
    <source>
        <dbReference type="PIRSR" id="PIRSR601461-2"/>
    </source>
</evidence>
<feature type="active site" evidence="5">
    <location>
        <position position="144"/>
    </location>
</feature>
<dbReference type="PROSITE" id="PS00141">
    <property type="entry name" value="ASP_PROTEASE"/>
    <property type="match status" value="1"/>
</dbReference>
<dbReference type="GO" id="GO:0004190">
    <property type="term" value="F:aspartic-type endopeptidase activity"/>
    <property type="evidence" value="ECO:0007669"/>
    <property type="project" value="UniProtKB-KW"/>
</dbReference>
<evidence type="ECO:0000256" key="8">
    <source>
        <dbReference type="SAM" id="MobiDB-lite"/>
    </source>
</evidence>
<dbReference type="CDD" id="cd05471">
    <property type="entry name" value="pepsin_like"/>
    <property type="match status" value="1"/>
</dbReference>
<dbReference type="PANTHER" id="PTHR47966:SF6">
    <property type="entry name" value="PEPTIDASE A1 DOMAIN-CONTAINING PROTEIN"/>
    <property type="match status" value="1"/>
</dbReference>
<dbReference type="AlphaFoldDB" id="A0AAF1BMZ1"/>
<sequence>MKLATAFALLGLAATTSAWSFNEPRDNGASAGPGHLDLYRSLGREAELSKRAAAGDDDVQLLALRASVLHTRRKYLPHFDEEEQAKIESDIADFESNAGGDFFKRQSSSLDSGSSLLTGWGRDISYSAIVAIGTPPQYFDVHMDTGSSDLYVFDQRCAAPGCVNSPTKFYSQQSSTYRDPGLQPKNITFGIGYSAGPFGQDRVAMAGFYVGDQIFMRATDHDDGYLGTNTTGLMGLAWSTLSISKITPWWQTLASGWKDKEFGFYLARVNPASLSAATTDRYNQPAWIGGRVTFGGLDQTLYQGQVNYVPLLGTDYWRVPLDAFTVNGRQFTARTTDSQNSAIIDTGSTLVIGPQAAVDKMYGAIQGASKMTGQYQGYWQYPCNALTSISFTFGGVEYPIYLGDMTRGQLSSRQGYCIGAIIGQQTRTGSPVQWIVGDVFMKNVYTAFRASPPSVGFAQLANNLLPSSGNKGQTAQGPASNSLGTNGVPIGGSGSSSGGGSGGSGSGRNAAGHLEVPVTLALGAGGVIAALL</sequence>
<evidence type="ECO:0000256" key="7">
    <source>
        <dbReference type="RuleBase" id="RU000454"/>
    </source>
</evidence>
<feature type="domain" description="Peptidase A1" evidence="10">
    <location>
        <begin position="126"/>
        <end position="458"/>
    </location>
</feature>
<dbReference type="FunFam" id="2.40.70.10:FF:000115">
    <property type="entry name" value="Lysosomal aspartic protease"/>
    <property type="match status" value="1"/>
</dbReference>
<feature type="compositionally biased region" description="Polar residues" evidence="8">
    <location>
        <begin position="468"/>
        <end position="485"/>
    </location>
</feature>
<accession>A0AAF1BMZ1</accession>
<feature type="active site" evidence="5">
    <location>
        <position position="345"/>
    </location>
</feature>
<evidence type="ECO:0000256" key="4">
    <source>
        <dbReference type="ARBA" id="ARBA00022801"/>
    </source>
</evidence>
<dbReference type="InterPro" id="IPR001969">
    <property type="entry name" value="Aspartic_peptidase_AS"/>
</dbReference>
<feature type="region of interest" description="Disordered" evidence="8">
    <location>
        <begin position="468"/>
        <end position="508"/>
    </location>
</feature>
<dbReference type="SUPFAM" id="SSF50630">
    <property type="entry name" value="Acid proteases"/>
    <property type="match status" value="1"/>
</dbReference>
<protein>
    <submittedName>
        <fullName evidence="11">Pregnancy-associated glycoprotein</fullName>
    </submittedName>
</protein>
<proteinExistence type="inferred from homology"/>
<evidence type="ECO:0000256" key="9">
    <source>
        <dbReference type="SAM" id="SignalP"/>
    </source>
</evidence>
<evidence type="ECO:0000256" key="2">
    <source>
        <dbReference type="ARBA" id="ARBA00022670"/>
    </source>
</evidence>
<dbReference type="PRINTS" id="PR00792">
    <property type="entry name" value="PEPSIN"/>
</dbReference>
<keyword evidence="9" id="KW-0732">Signal</keyword>
<dbReference type="InterPro" id="IPR021109">
    <property type="entry name" value="Peptidase_aspartic_dom_sf"/>
</dbReference>
<dbReference type="InterPro" id="IPR034164">
    <property type="entry name" value="Pepsin-like_dom"/>
</dbReference>
<comment type="similarity">
    <text evidence="1 7">Belongs to the peptidase A1 family.</text>
</comment>
<dbReference type="Pfam" id="PF00026">
    <property type="entry name" value="Asp"/>
    <property type="match status" value="1"/>
</dbReference>
<evidence type="ECO:0000256" key="5">
    <source>
        <dbReference type="PIRSR" id="PIRSR601461-1"/>
    </source>
</evidence>
<feature type="chain" id="PRO_5042204034" evidence="9">
    <location>
        <begin position="19"/>
        <end position="532"/>
    </location>
</feature>
<feature type="signal peptide" evidence="9">
    <location>
        <begin position="1"/>
        <end position="18"/>
    </location>
</feature>
<reference evidence="11" key="1">
    <citation type="submission" date="2023-10" db="EMBL/GenBank/DDBJ databases">
        <authorList>
            <person name="Noh H."/>
        </authorList>
    </citation>
    <scope>NUCLEOTIDE SEQUENCE</scope>
    <source>
        <strain evidence="11">DUCC4014</strain>
    </source>
</reference>